<dbReference type="PANTHER" id="PTHR11864">
    <property type="entry name" value="PRE-MRNA-PROCESSING PROTEIN PRP40"/>
    <property type="match status" value="1"/>
</dbReference>
<name>A0AB40DM87_DROSZ</name>
<feature type="compositionally biased region" description="Basic and acidic residues" evidence="1">
    <location>
        <begin position="400"/>
        <end position="412"/>
    </location>
</feature>
<reference evidence="3 4" key="1">
    <citation type="submission" date="2025-05" db="UniProtKB">
        <authorList>
            <consortium name="RefSeq"/>
        </authorList>
    </citation>
    <scope>NUCLEOTIDE SEQUENCE [LARGE SCALE GENOMIC DNA]</scope>
</reference>
<feature type="compositionally biased region" description="Polar residues" evidence="1">
    <location>
        <begin position="8"/>
        <end position="25"/>
    </location>
</feature>
<dbReference type="GO" id="GO:0071004">
    <property type="term" value="C:U2-type prespliceosome"/>
    <property type="evidence" value="ECO:0007669"/>
    <property type="project" value="TreeGrafter"/>
</dbReference>
<dbReference type="Pfam" id="PF01846">
    <property type="entry name" value="FF"/>
    <property type="match status" value="1"/>
</dbReference>
<feature type="region of interest" description="Disordered" evidence="1">
    <location>
        <begin position="396"/>
        <end position="481"/>
    </location>
</feature>
<sequence>MDQKQPVPASTPSTLDFESAFSSGIGSDCGGTPPLQNTSTLARPGLGPWRPWFLEKEDPKPYTKEKDQSDDASAEAKKNLSPDNVKEPEKSTKEVPPMSSEESSVIGAATESESQVASRNENLTATLASIKVPVLQAKAETDKMSVELKDKQEAIESFTWLLVNCNVPSNASWEQCVKIISKDPRYVKFKYLNGRKQIFNDYKMRQRGEELVQFLMSKINSRFEYFRCDALFGDTETWSAVPEPKRRDIYESCIFHLAKREKEEARIIQQILKEKSYVVQPSTSYDDFAKIVFARKRSSGLDANNVRLIYDSLLEKAKVDKSERIKEVRRLRKFEFEIKDKWLKADVSVDGSYNKAKKIVEHMKAYDVYEKEIGVQKIWQDFIKESEDAVMQKFSHHFLRPRESNKNKKDENQEGSTSRSDIEKEPVKDEKSKRKSEKSQSDSSPPARIKEIPQNDSNSNSPPKKHKKTTNSMSGSKTTAE</sequence>
<organism evidence="3 4">
    <name type="scientific">Drosophila suzukii</name>
    <name type="common">Spotted-wing drosophila fruit fly</name>
    <dbReference type="NCBI Taxonomy" id="28584"/>
    <lineage>
        <taxon>Eukaryota</taxon>
        <taxon>Metazoa</taxon>
        <taxon>Ecdysozoa</taxon>
        <taxon>Arthropoda</taxon>
        <taxon>Hexapoda</taxon>
        <taxon>Insecta</taxon>
        <taxon>Pterygota</taxon>
        <taxon>Neoptera</taxon>
        <taxon>Endopterygota</taxon>
        <taxon>Diptera</taxon>
        <taxon>Brachycera</taxon>
        <taxon>Muscomorpha</taxon>
        <taxon>Ephydroidea</taxon>
        <taxon>Drosophilidae</taxon>
        <taxon>Drosophila</taxon>
        <taxon>Sophophora</taxon>
    </lineage>
</organism>
<dbReference type="InterPro" id="IPR036517">
    <property type="entry name" value="FF_domain_sf"/>
</dbReference>
<dbReference type="GeneID" id="108010963"/>
<dbReference type="GO" id="GO:0003723">
    <property type="term" value="F:RNA binding"/>
    <property type="evidence" value="ECO:0007669"/>
    <property type="project" value="TreeGrafter"/>
</dbReference>
<dbReference type="SUPFAM" id="SSF81698">
    <property type="entry name" value="FF domain"/>
    <property type="match status" value="1"/>
</dbReference>
<evidence type="ECO:0000259" key="2">
    <source>
        <dbReference type="PROSITE" id="PS51676"/>
    </source>
</evidence>
<proteinExistence type="predicted"/>
<dbReference type="InterPro" id="IPR039726">
    <property type="entry name" value="Prp40-like"/>
</dbReference>
<dbReference type="RefSeq" id="XP_070853345.1">
    <property type="nucleotide sequence ID" value="XM_070997244.1"/>
</dbReference>
<dbReference type="PROSITE" id="PS51676">
    <property type="entry name" value="FF"/>
    <property type="match status" value="1"/>
</dbReference>
<dbReference type="GO" id="GO:0005685">
    <property type="term" value="C:U1 snRNP"/>
    <property type="evidence" value="ECO:0007669"/>
    <property type="project" value="TreeGrafter"/>
</dbReference>
<dbReference type="Gene3D" id="1.10.10.440">
    <property type="entry name" value="FF domain"/>
    <property type="match status" value="1"/>
</dbReference>
<dbReference type="InterPro" id="IPR002713">
    <property type="entry name" value="FF_domain"/>
</dbReference>
<feature type="compositionally biased region" description="Basic and acidic residues" evidence="1">
    <location>
        <begin position="420"/>
        <end position="440"/>
    </location>
</feature>
<dbReference type="PANTHER" id="PTHR11864:SF0">
    <property type="entry name" value="PRP40 PRE-MRNA PROCESSING FACTOR 40 HOMOLOG A (YEAST)"/>
    <property type="match status" value="1"/>
</dbReference>
<dbReference type="SMART" id="SM00441">
    <property type="entry name" value="FF"/>
    <property type="match status" value="1"/>
</dbReference>
<feature type="region of interest" description="Disordered" evidence="1">
    <location>
        <begin position="1"/>
        <end position="118"/>
    </location>
</feature>
<dbReference type="GO" id="GO:0045292">
    <property type="term" value="P:mRNA cis splicing, via spliceosome"/>
    <property type="evidence" value="ECO:0007669"/>
    <property type="project" value="InterPro"/>
</dbReference>
<keyword evidence="3" id="KW-1185">Reference proteome</keyword>
<gene>
    <name evidence="4 5" type="primary">LOC108010963</name>
</gene>
<dbReference type="Pfam" id="PF25432">
    <property type="entry name" value="FF_PRPF40A"/>
    <property type="match status" value="1"/>
</dbReference>
<dbReference type="AlphaFoldDB" id="A0AB40DM87"/>
<dbReference type="RefSeq" id="XP_065724931.2">
    <property type="nucleotide sequence ID" value="XM_065868859.2"/>
</dbReference>
<evidence type="ECO:0000313" key="5">
    <source>
        <dbReference type="RefSeq" id="XP_070853345.1"/>
    </source>
</evidence>
<feature type="domain" description="FF" evidence="2">
    <location>
        <begin position="151"/>
        <end position="205"/>
    </location>
</feature>
<accession>A0AB40DM87</accession>
<feature type="compositionally biased region" description="Basic and acidic residues" evidence="1">
    <location>
        <begin position="53"/>
        <end position="93"/>
    </location>
</feature>
<dbReference type="Proteomes" id="UP001652628">
    <property type="component" value="Chromosome 2L"/>
</dbReference>
<evidence type="ECO:0000313" key="4">
    <source>
        <dbReference type="RefSeq" id="XP_065724931.2"/>
    </source>
</evidence>
<evidence type="ECO:0000256" key="1">
    <source>
        <dbReference type="SAM" id="MobiDB-lite"/>
    </source>
</evidence>
<protein>
    <submittedName>
        <fullName evidence="4 5">Pre-mRNA-processing factor 40 homolog A-like</fullName>
    </submittedName>
</protein>
<evidence type="ECO:0000313" key="3">
    <source>
        <dbReference type="Proteomes" id="UP001652628"/>
    </source>
</evidence>